<dbReference type="FunFam" id="3.90.70.10:FF:000026">
    <property type="entry name" value="Ubiquitin carboxyl-terminal hydrolase 15"/>
    <property type="match status" value="1"/>
</dbReference>
<dbReference type="PANTHER" id="PTHR24006">
    <property type="entry name" value="UBIQUITIN CARBOXYL-TERMINAL HYDROLASE"/>
    <property type="match status" value="1"/>
</dbReference>
<feature type="compositionally biased region" description="Low complexity" evidence="12">
    <location>
        <begin position="780"/>
        <end position="794"/>
    </location>
</feature>
<evidence type="ECO:0000256" key="7">
    <source>
        <dbReference type="ARBA" id="ARBA00022786"/>
    </source>
</evidence>
<feature type="compositionally biased region" description="Polar residues" evidence="12">
    <location>
        <begin position="288"/>
        <end position="297"/>
    </location>
</feature>
<feature type="domain" description="USP" evidence="13">
    <location>
        <begin position="410"/>
        <end position="713"/>
    </location>
</feature>
<feature type="region of interest" description="Disordered" evidence="12">
    <location>
        <begin position="886"/>
        <end position="911"/>
    </location>
</feature>
<dbReference type="PANTHER" id="PTHR24006:SF874">
    <property type="entry name" value="UBIQUITIN CARBOXYL-TERMINAL HYDROLASE 16"/>
    <property type="match status" value="1"/>
</dbReference>
<name>A0A8J5FT22_ZINOF</name>
<evidence type="ECO:0000259" key="13">
    <source>
        <dbReference type="PROSITE" id="PS50235"/>
    </source>
</evidence>
<evidence type="ECO:0000256" key="10">
    <source>
        <dbReference type="ARBA" id="ARBA00022833"/>
    </source>
</evidence>
<dbReference type="PROSITE" id="PS50865">
    <property type="entry name" value="ZF_MYND_2"/>
    <property type="match status" value="1"/>
</dbReference>
<feature type="region of interest" description="Disordered" evidence="12">
    <location>
        <begin position="768"/>
        <end position="801"/>
    </location>
</feature>
<proteinExistence type="inferred from homology"/>
<dbReference type="Proteomes" id="UP000734854">
    <property type="component" value="Unassembled WGS sequence"/>
</dbReference>
<dbReference type="Pfam" id="PF01753">
    <property type="entry name" value="zf-MYND"/>
    <property type="match status" value="1"/>
</dbReference>
<keyword evidence="5" id="KW-0479">Metal-binding</keyword>
<dbReference type="OrthoDB" id="420187at2759"/>
<dbReference type="InterPro" id="IPR018200">
    <property type="entry name" value="USP_CS"/>
</dbReference>
<evidence type="ECO:0000256" key="6">
    <source>
        <dbReference type="ARBA" id="ARBA00022771"/>
    </source>
</evidence>
<dbReference type="EC" id="3.4.19.12" evidence="3"/>
<dbReference type="PROSITE" id="PS00972">
    <property type="entry name" value="USP_1"/>
    <property type="match status" value="1"/>
</dbReference>
<keyword evidence="7" id="KW-0833">Ubl conjugation pathway</keyword>
<evidence type="ECO:0000256" key="12">
    <source>
        <dbReference type="SAM" id="MobiDB-lite"/>
    </source>
</evidence>
<dbReference type="CDD" id="cd02661">
    <property type="entry name" value="Peptidase_C19E"/>
    <property type="match status" value="1"/>
</dbReference>
<feature type="compositionally biased region" description="Basic and acidic residues" evidence="12">
    <location>
        <begin position="902"/>
        <end position="911"/>
    </location>
</feature>
<feature type="domain" description="MYND-type" evidence="14">
    <location>
        <begin position="88"/>
        <end position="125"/>
    </location>
</feature>
<dbReference type="InterPro" id="IPR002893">
    <property type="entry name" value="Znf_MYND"/>
</dbReference>
<comment type="caution">
    <text evidence="15">The sequence shown here is derived from an EMBL/GenBank/DDBJ whole genome shotgun (WGS) entry which is preliminary data.</text>
</comment>
<evidence type="ECO:0000313" key="15">
    <source>
        <dbReference type="EMBL" id="KAG6494583.1"/>
    </source>
</evidence>
<keyword evidence="10" id="KW-0862">Zinc</keyword>
<protein>
    <recommendedName>
        <fullName evidence="3">ubiquitinyl hydrolase 1</fullName>
        <ecNumber evidence="3">3.4.19.12</ecNumber>
    </recommendedName>
</protein>
<dbReference type="GO" id="GO:0004843">
    <property type="term" value="F:cysteine-type deubiquitinase activity"/>
    <property type="evidence" value="ECO:0007669"/>
    <property type="project" value="UniProtKB-EC"/>
</dbReference>
<keyword evidence="6 11" id="KW-0863">Zinc-finger</keyword>
<dbReference type="AlphaFoldDB" id="A0A8J5FT22"/>
<dbReference type="InterPro" id="IPR028889">
    <property type="entry name" value="USP"/>
</dbReference>
<evidence type="ECO:0000256" key="8">
    <source>
        <dbReference type="ARBA" id="ARBA00022801"/>
    </source>
</evidence>
<dbReference type="InterPro" id="IPR050164">
    <property type="entry name" value="Peptidase_C19"/>
</dbReference>
<keyword evidence="4" id="KW-0645">Protease</keyword>
<dbReference type="GO" id="GO:0006508">
    <property type="term" value="P:proteolysis"/>
    <property type="evidence" value="ECO:0007669"/>
    <property type="project" value="UniProtKB-KW"/>
</dbReference>
<dbReference type="EMBL" id="JACMSC010000012">
    <property type="protein sequence ID" value="KAG6494583.1"/>
    <property type="molecule type" value="Genomic_DNA"/>
</dbReference>
<evidence type="ECO:0000256" key="1">
    <source>
        <dbReference type="ARBA" id="ARBA00000707"/>
    </source>
</evidence>
<sequence length="911" mass="101453">MPFYRDLRFSGAALLLVILFGPVVAFVVRRRWRLVTTRQEEVRRLAYLAAQEAALAEMEAMAAYSVTSSVGSAYSYSASVAKELAPECAVCSIPANARCARCKAVRYCSGRCQIFHWRQGHKDECQPPPDNDKDNVENKLSSSGLKGVHSEQSDLSEKRLDPKEDLLKVETFFGRPSVSKVTSTDNEIDGGKHLDISSKDISAKIFFSDSSFSPTLPTHSTLSQTIGSPDAPYASMLIPNNVGLEEPPPGGFIFSIDTNNVSTKMHSTPELAMSNPLSSTRSERVDNGLNSSTSSTRDYPPAAASLEARTHAERNETEISKKETSESLASAHYSTNGGAKSVSFYESSNANAHRGSFGRKNIPYVANGLSTSVKQVVTKVSRHYSSEFMLFPYDLFIKLYNSDKIDLHPCGLINCGNSCYANAVLQCLTFTRPLTAYLLEGLHSKTCPKEEWCFTCELESLARTAKEGKSPLSPIGILSHLHNIGSNFGHGQQEDAHEFFRYAIEAMQSVCLKEAVAKADGLLEETTLIQQTFGGYLRSKIRCSKCKNKSEWCERMMDLTVEIDGNIATLDDALRRFTSQEILEGENKYKCDRCKSYERAKKRLTILEAPNVLTIVLKRFQSGKFGKLNKPVLFPEYLDLARYMSGDDKSPVYRLYAVIVHIDVMNASFSGHYVCYVKDRQGKWYKIDDSKVQPVELENVLSKGAYMLLYSRCSPRGPSLARRAMTQLAHTGKIMKDGKGKPGDSSVAHHGEQFYPYPSNLRLHLNDSASDNSSLFDEGSTCSTESTRDSTSTEESWEHMSGESDYFISNSPMRISEDYDGFTCYPVGSRHSSKAGSRYSTPSVRDLESNACSTGREIDQEGRKRSFMYPDNSRNLVEHRRSIDTNRFRQNGGNSGALLRRPTKERTAQTF</sequence>
<feature type="region of interest" description="Disordered" evidence="12">
    <location>
        <begin position="123"/>
        <end position="161"/>
    </location>
</feature>
<gene>
    <name evidence="15" type="ORF">ZIOFF_042343</name>
</gene>
<evidence type="ECO:0000256" key="11">
    <source>
        <dbReference type="PROSITE-ProRule" id="PRU00134"/>
    </source>
</evidence>
<keyword evidence="9" id="KW-0788">Thiol protease</keyword>
<dbReference type="GO" id="GO:0008270">
    <property type="term" value="F:zinc ion binding"/>
    <property type="evidence" value="ECO:0007669"/>
    <property type="project" value="UniProtKB-KW"/>
</dbReference>
<keyword evidence="8" id="KW-0378">Hydrolase</keyword>
<dbReference type="PROSITE" id="PS01360">
    <property type="entry name" value="ZF_MYND_1"/>
    <property type="match status" value="1"/>
</dbReference>
<dbReference type="GO" id="GO:0016579">
    <property type="term" value="P:protein deubiquitination"/>
    <property type="evidence" value="ECO:0007669"/>
    <property type="project" value="InterPro"/>
</dbReference>
<dbReference type="PROSITE" id="PS50235">
    <property type="entry name" value="USP_3"/>
    <property type="match status" value="1"/>
</dbReference>
<evidence type="ECO:0000256" key="9">
    <source>
        <dbReference type="ARBA" id="ARBA00022807"/>
    </source>
</evidence>
<evidence type="ECO:0000256" key="2">
    <source>
        <dbReference type="ARBA" id="ARBA00009085"/>
    </source>
</evidence>
<comment type="similarity">
    <text evidence="2">Belongs to the peptidase C19 family.</text>
</comment>
<comment type="catalytic activity">
    <reaction evidence="1">
        <text>Thiol-dependent hydrolysis of ester, thioester, amide, peptide and isopeptide bonds formed by the C-terminal Gly of ubiquitin (a 76-residue protein attached to proteins as an intracellular targeting signal).</text>
        <dbReference type="EC" id="3.4.19.12"/>
    </reaction>
</comment>
<evidence type="ECO:0000313" key="16">
    <source>
        <dbReference type="Proteomes" id="UP000734854"/>
    </source>
</evidence>
<dbReference type="GO" id="GO:0005634">
    <property type="term" value="C:nucleus"/>
    <property type="evidence" value="ECO:0007669"/>
    <property type="project" value="TreeGrafter"/>
</dbReference>
<accession>A0A8J5FT22</accession>
<dbReference type="FunFam" id="6.10.140.2220:FF:000006">
    <property type="entry name" value="Ubiquitin carboxyl-terminal hydrolase 15"/>
    <property type="match status" value="1"/>
</dbReference>
<keyword evidence="16" id="KW-1185">Reference proteome</keyword>
<evidence type="ECO:0000256" key="3">
    <source>
        <dbReference type="ARBA" id="ARBA00012759"/>
    </source>
</evidence>
<dbReference type="InterPro" id="IPR001394">
    <property type="entry name" value="Peptidase_C19_UCH"/>
</dbReference>
<dbReference type="Pfam" id="PF00443">
    <property type="entry name" value="UCH"/>
    <property type="match status" value="1"/>
</dbReference>
<reference evidence="15 16" key="1">
    <citation type="submission" date="2020-08" db="EMBL/GenBank/DDBJ databases">
        <title>Plant Genome Project.</title>
        <authorList>
            <person name="Zhang R.-G."/>
        </authorList>
    </citation>
    <scope>NUCLEOTIDE SEQUENCE [LARGE SCALE GENOMIC DNA]</scope>
    <source>
        <tissue evidence="15">Rhizome</tissue>
    </source>
</reference>
<evidence type="ECO:0000259" key="14">
    <source>
        <dbReference type="PROSITE" id="PS50865"/>
    </source>
</evidence>
<evidence type="ECO:0000256" key="5">
    <source>
        <dbReference type="ARBA" id="ARBA00022723"/>
    </source>
</evidence>
<organism evidence="15 16">
    <name type="scientific">Zingiber officinale</name>
    <name type="common">Ginger</name>
    <name type="synonym">Amomum zingiber</name>
    <dbReference type="NCBI Taxonomy" id="94328"/>
    <lineage>
        <taxon>Eukaryota</taxon>
        <taxon>Viridiplantae</taxon>
        <taxon>Streptophyta</taxon>
        <taxon>Embryophyta</taxon>
        <taxon>Tracheophyta</taxon>
        <taxon>Spermatophyta</taxon>
        <taxon>Magnoliopsida</taxon>
        <taxon>Liliopsida</taxon>
        <taxon>Zingiberales</taxon>
        <taxon>Zingiberaceae</taxon>
        <taxon>Zingiber</taxon>
    </lineage>
</organism>
<evidence type="ECO:0000256" key="4">
    <source>
        <dbReference type="ARBA" id="ARBA00022670"/>
    </source>
</evidence>
<dbReference type="GO" id="GO:0005829">
    <property type="term" value="C:cytosol"/>
    <property type="evidence" value="ECO:0007669"/>
    <property type="project" value="TreeGrafter"/>
</dbReference>
<feature type="compositionally biased region" description="Basic and acidic residues" evidence="12">
    <location>
        <begin position="123"/>
        <end position="137"/>
    </location>
</feature>
<feature type="compositionally biased region" description="Basic and acidic residues" evidence="12">
    <location>
        <begin position="308"/>
        <end position="325"/>
    </location>
</feature>
<feature type="region of interest" description="Disordered" evidence="12">
    <location>
        <begin position="269"/>
        <end position="336"/>
    </location>
</feature>
<feature type="compositionally biased region" description="Basic and acidic residues" evidence="12">
    <location>
        <begin position="148"/>
        <end position="161"/>
    </location>
</feature>